<evidence type="ECO:0000313" key="4">
    <source>
        <dbReference type="Proteomes" id="UP000182836"/>
    </source>
</evidence>
<gene>
    <name evidence="1" type="ORF">AF333_12170</name>
    <name evidence="2" type="ORF">SAMN04487909_1073</name>
</gene>
<keyword evidence="3" id="KW-1185">Reference proteome</keyword>
<accession>A0A0D1VV40</accession>
<evidence type="ECO:0000313" key="1">
    <source>
        <dbReference type="EMBL" id="KON96126.1"/>
    </source>
</evidence>
<dbReference type="AlphaFoldDB" id="A0A0D1VV40"/>
<evidence type="ECO:0000313" key="2">
    <source>
        <dbReference type="EMBL" id="SDI72457.1"/>
    </source>
</evidence>
<dbReference type="EMBL" id="FNED01000007">
    <property type="protein sequence ID" value="SDI72457.1"/>
    <property type="molecule type" value="Genomic_DNA"/>
</dbReference>
<reference evidence="1 3" key="1">
    <citation type="submission" date="2015-07" db="EMBL/GenBank/DDBJ databases">
        <title>Fjat-14205 dsm 2895.</title>
        <authorList>
            <person name="Liu B."/>
            <person name="Wang J."/>
            <person name="Zhu Y."/>
            <person name="Liu G."/>
            <person name="Chen Q."/>
            <person name="Chen Z."/>
            <person name="Lan J."/>
            <person name="Che J."/>
            <person name="Ge C."/>
            <person name="Shi H."/>
            <person name="Pan Z."/>
            <person name="Liu X."/>
        </authorList>
    </citation>
    <scope>NUCLEOTIDE SEQUENCE [LARGE SCALE GENOMIC DNA]</scope>
    <source>
        <strain evidence="1 3">DSM 2895</strain>
    </source>
</reference>
<dbReference type="GeneID" id="42305932"/>
<dbReference type="EMBL" id="LGUG01000004">
    <property type="protein sequence ID" value="KON96126.1"/>
    <property type="molecule type" value="Genomic_DNA"/>
</dbReference>
<dbReference type="InterPro" id="IPR046720">
    <property type="entry name" value="DUF6612"/>
</dbReference>
<protein>
    <recommendedName>
        <fullName evidence="5">Lipoprotein</fullName>
    </recommendedName>
</protein>
<name>A0A0D1VV40_ANEMI</name>
<dbReference type="PATRIC" id="fig|47500.8.peg.4500"/>
<dbReference type="PROSITE" id="PS51257">
    <property type="entry name" value="PROKAR_LIPOPROTEIN"/>
    <property type="match status" value="1"/>
</dbReference>
<sequence length="275" mass="30824">MLKKVVIAGVLSIGLILSGCGQKGDQTTAGKDKLNAEQVLSEVGKASEKLKNYEMTAKMDMEMESNGQTMKMPSNITSQIQLDPLLVHQKMDTENNGTPVNLEMYVTKDETYVNSQNQWIKMKNDGTAELIKATENMNPSKKIEQMKKFAKDLSLTEDKDNYEIKFSGKGDSVKDFAKEMMVENLEAKQAEALKQQFDKMKIDEISFGYTVDKKTFYPTKVSLNLNMAIEENGQTAKIKMKMDSTSSKFNELKDLSIPEDVKKNAKEVDPNKVAG</sequence>
<dbReference type="OrthoDB" id="1957331at2"/>
<dbReference type="Pfam" id="PF20316">
    <property type="entry name" value="DUF6612"/>
    <property type="match status" value="1"/>
</dbReference>
<dbReference type="Proteomes" id="UP000037269">
    <property type="component" value="Unassembled WGS sequence"/>
</dbReference>
<dbReference type="RefSeq" id="WP_043068851.1">
    <property type="nucleotide sequence ID" value="NZ_BJOA01000361.1"/>
</dbReference>
<dbReference type="STRING" id="47500.AF333_12170"/>
<dbReference type="Gene3D" id="2.50.20.20">
    <property type="match status" value="1"/>
</dbReference>
<reference evidence="2 4" key="2">
    <citation type="submission" date="2016-10" db="EMBL/GenBank/DDBJ databases">
        <authorList>
            <person name="de Groot N.N."/>
        </authorList>
    </citation>
    <scope>NUCLEOTIDE SEQUENCE [LARGE SCALE GENOMIC DNA]</scope>
    <source>
        <strain evidence="2 4">DSM 2895</strain>
    </source>
</reference>
<dbReference type="Proteomes" id="UP000182836">
    <property type="component" value="Unassembled WGS sequence"/>
</dbReference>
<proteinExistence type="predicted"/>
<evidence type="ECO:0008006" key="5">
    <source>
        <dbReference type="Google" id="ProtNLM"/>
    </source>
</evidence>
<organism evidence="1 3">
    <name type="scientific">Aneurinibacillus migulanus</name>
    <name type="common">Bacillus migulanus</name>
    <dbReference type="NCBI Taxonomy" id="47500"/>
    <lineage>
        <taxon>Bacteria</taxon>
        <taxon>Bacillati</taxon>
        <taxon>Bacillota</taxon>
        <taxon>Bacilli</taxon>
        <taxon>Bacillales</taxon>
        <taxon>Paenibacillaceae</taxon>
        <taxon>Aneurinibacillus group</taxon>
        <taxon>Aneurinibacillus</taxon>
    </lineage>
</organism>
<evidence type="ECO:0000313" key="3">
    <source>
        <dbReference type="Proteomes" id="UP000037269"/>
    </source>
</evidence>